<evidence type="ECO:0000313" key="2">
    <source>
        <dbReference type="EMBL" id="QHT97824.1"/>
    </source>
</evidence>
<accession>A0A6C0IWW8</accession>
<organism evidence="2">
    <name type="scientific">viral metagenome</name>
    <dbReference type="NCBI Taxonomy" id="1070528"/>
    <lineage>
        <taxon>unclassified sequences</taxon>
        <taxon>metagenomes</taxon>
        <taxon>organismal metagenomes</taxon>
    </lineage>
</organism>
<sequence>MSYGEGMNLTEVIDDFVDHGFPVEKLIGGIMTEWPYPAGTDSLGPDGSIVQRRRLVGVMAWRIDNDYTLLS</sequence>
<proteinExistence type="predicted"/>
<dbReference type="EMBL" id="MN740283">
    <property type="protein sequence ID" value="QHT97824.1"/>
    <property type="molecule type" value="Genomic_DNA"/>
</dbReference>
<reference evidence="2" key="1">
    <citation type="journal article" date="2020" name="Nature">
        <title>Giant virus diversity and host interactions through global metagenomics.</title>
        <authorList>
            <person name="Schulz F."/>
            <person name="Roux S."/>
            <person name="Paez-Espino D."/>
            <person name="Jungbluth S."/>
            <person name="Walsh D.A."/>
            <person name="Denef V.J."/>
            <person name="McMahon K.D."/>
            <person name="Konstantinidis K.T."/>
            <person name="Eloe-Fadrosh E.A."/>
            <person name="Kyrpides N.C."/>
            <person name="Woyke T."/>
        </authorList>
    </citation>
    <scope>NUCLEOTIDE SEQUENCE</scope>
    <source>
        <strain evidence="2">GVMAG-M-3300025572-1</strain>
    </source>
</reference>
<protein>
    <recommendedName>
        <fullName evidence="1">GH18 domain-containing protein</fullName>
    </recommendedName>
</protein>
<dbReference type="PROSITE" id="PS51910">
    <property type="entry name" value="GH18_2"/>
    <property type="match status" value="1"/>
</dbReference>
<dbReference type="InterPro" id="IPR001223">
    <property type="entry name" value="Glyco_hydro18_cat"/>
</dbReference>
<name>A0A6C0IWW8_9ZZZZ</name>
<feature type="domain" description="GH18" evidence="1">
    <location>
        <begin position="1"/>
        <end position="71"/>
    </location>
</feature>
<evidence type="ECO:0000259" key="1">
    <source>
        <dbReference type="PROSITE" id="PS51910"/>
    </source>
</evidence>
<dbReference type="AlphaFoldDB" id="A0A6C0IWW8"/>
<dbReference type="GO" id="GO:0005975">
    <property type="term" value="P:carbohydrate metabolic process"/>
    <property type="evidence" value="ECO:0007669"/>
    <property type="project" value="InterPro"/>
</dbReference>